<keyword evidence="2" id="KW-0812">Transmembrane</keyword>
<accession>Q9SY64</accession>
<evidence type="ECO:0000313" key="3">
    <source>
        <dbReference type="EMBL" id="AAD32872.1"/>
    </source>
</evidence>
<reference evidence="3" key="2">
    <citation type="submission" date="1999-05" db="EMBL/GenBank/DDBJ databases">
        <authorList>
            <person name="Shinn P."/>
            <person name="Brooks S."/>
            <person name="Buehler E."/>
            <person name="Chao Q."/>
            <person name="Dunn P."/>
            <person name="Khan S."/>
            <person name="Kim C."/>
            <person name="Walker M."/>
            <person name="Altafi H."/>
            <person name="Araujo R."/>
            <person name="Conn L."/>
            <person name="Conway A."/>
            <person name="Gonzalez A."/>
            <person name="Hansen N."/>
            <person name="Huizar L."/>
            <person name="Kremenetskaia I."/>
            <person name="Lenz C."/>
            <person name="Li J."/>
            <person name="Liu S."/>
            <person name="Luros S."/>
            <person name="Rowley D."/>
            <person name="Schwartz J."/>
            <person name="Toriumi M."/>
            <person name="Vysotskaia V."/>
            <person name="Yu"/>
            <person name="G"/>
            <person name="Davis R."/>
            <person name="Federspiel N."/>
            <person name="Theologis A."/>
            <person name="Ecker J."/>
        </authorList>
    </citation>
    <scope>NUCLEOTIDE SEQUENCE</scope>
</reference>
<dbReference type="PANTHER" id="PTHR35275">
    <property type="entry name" value="ZCF37"/>
    <property type="match status" value="1"/>
</dbReference>
<feature type="region of interest" description="Disordered" evidence="1">
    <location>
        <begin position="1"/>
        <end position="26"/>
    </location>
</feature>
<keyword evidence="2" id="KW-0472">Membrane</keyword>
<organism evidence="3">
    <name type="scientific">Arabidopsis thaliana</name>
    <name type="common">Mouse-ear cress</name>
    <dbReference type="NCBI Taxonomy" id="3702"/>
    <lineage>
        <taxon>Eukaryota</taxon>
        <taxon>Viridiplantae</taxon>
        <taxon>Streptophyta</taxon>
        <taxon>Embryophyta</taxon>
        <taxon>Tracheophyta</taxon>
        <taxon>Spermatophyta</taxon>
        <taxon>Magnoliopsida</taxon>
        <taxon>eudicotyledons</taxon>
        <taxon>Gunneridae</taxon>
        <taxon>Pentapetalae</taxon>
        <taxon>rosids</taxon>
        <taxon>malvids</taxon>
        <taxon>Brassicales</taxon>
        <taxon>Brassicaceae</taxon>
        <taxon>Camelineae</taxon>
        <taxon>Arabidopsis</taxon>
    </lineage>
</organism>
<dbReference type="ExpressionAtlas" id="Q9SY64">
    <property type="expression patterns" value="baseline and differential"/>
</dbReference>
<reference evidence="3" key="1">
    <citation type="submission" date="1998-11" db="EMBL/GenBank/DDBJ databases">
        <title>Genomic sequence for Arabidopsis thaliana BAC F14N23 from Chromosome 1.</title>
        <authorList>
            <person name="Shinn P."/>
            <person name="Dunn P."/>
            <person name="Walker M."/>
            <person name="Buehler E."/>
            <person name="Kim C."/>
            <person name="Altafi H."/>
            <person name="Araujo R."/>
            <person name="Conn L."/>
            <person name="Conway A.B."/>
            <person name="Gonzalez A."/>
            <person name="Hansen N.F."/>
            <person name="Huizar L."/>
            <person name="Kremenetskaia I."/>
            <person name="Lenz C."/>
            <person name="Li J."/>
            <person name="Liu S."/>
            <person name="Luros S."/>
            <person name="Rowley D."/>
            <person name="Schwartz J."/>
            <person name="Toriumi M."/>
            <person name="Vysotskaia V."/>
            <person name="Yu G."/>
            <person name="Davis R.W."/>
            <person name="Federspiel N.A."/>
            <person name="Theologis A."/>
            <person name="Ecker J.R."/>
        </authorList>
    </citation>
    <scope>NUCLEOTIDE SEQUENCE</scope>
</reference>
<dbReference type="PhylomeDB" id="Q9SY64"/>
<dbReference type="EMBL" id="AC005489">
    <property type="protein sequence ID" value="AAD32872.1"/>
    <property type="molecule type" value="Genomic_DNA"/>
</dbReference>
<dbReference type="PANTHER" id="PTHR35275:SF12">
    <property type="entry name" value="ZCF37"/>
    <property type="match status" value="1"/>
</dbReference>
<protein>
    <submittedName>
        <fullName evidence="3">F14N23.10</fullName>
    </submittedName>
</protein>
<dbReference type="TAIR" id="AT1G10225"/>
<sequence>MLSPFSSPRRSRRGNKESKNPYSNQGLDKFSALLSELDEKRQSIYAKRLDPDGPPLVRFVFTSSGECVPVMIKTKRASQKKDVLDDFKVKKKDVLDDFKVKNKDVLDDFNVKTESKTEQEKEIKQTDLETEQKQSCVLNENLKKISRPNHLLPVTVVLLMERMNMSEEEEQCKRNQEAFKRFFEQIPRTAVIGMLSFFLHGQMSKFEKAPSKPLSNAFAFASVGYVVLQVAHGFARANRPSSFAFDFLSVLCGLASVAILFTAIFND</sequence>
<evidence type="ECO:0000256" key="1">
    <source>
        <dbReference type="SAM" id="MobiDB-lite"/>
    </source>
</evidence>
<keyword evidence="2" id="KW-1133">Transmembrane helix</keyword>
<reference key="3">
    <citation type="journal article" date="2000" name="Nature">
        <title>Sequence and analysis of chromosome 1 of the plant Arabidopsis thaliana.</title>
        <authorList>
            <person name="Theologis A."/>
            <person name="Ecker J.R."/>
            <person name="Palm C.J."/>
            <person name="Federspiel N.A."/>
            <person name="Kaul S."/>
            <person name="White O."/>
            <person name="Alonso J."/>
            <person name="Altafi H."/>
            <person name="Araujo R."/>
            <person name="Bowman C.L."/>
            <person name="Brooks S.Y."/>
            <person name="Buehler E."/>
            <person name="Chan A."/>
            <person name="Chao Q."/>
            <person name="Chen H."/>
            <person name="Cheuk R.F."/>
            <person name="Chin C.W."/>
            <person name="Chung M.K."/>
            <person name="Conn L."/>
            <person name="Conway A.B."/>
            <person name="Conway A.R."/>
            <person name="Creasy T.H."/>
            <person name="Dewar K."/>
            <person name="Dunn P."/>
            <person name="Etgu P."/>
            <person name="Feldblyum T.V."/>
            <person name="Feng J."/>
            <person name="Fong B."/>
            <person name="Fujii C.Y."/>
            <person name="Gill J.E."/>
            <person name="Goldsmith A.D."/>
            <person name="Haas B."/>
            <person name="Hansen N.F."/>
            <person name="Hughes B."/>
            <person name="Huizar L."/>
            <person name="Hunter J.L."/>
            <person name="Jenkins J."/>
            <person name="Johnson-Hopson C."/>
            <person name="Khan S."/>
            <person name="Khaykin E."/>
            <person name="Kim C.J."/>
            <person name="Koo H.L."/>
            <person name="Kremenetskaia I."/>
            <person name="Kurtz D.B."/>
            <person name="Kwan A."/>
            <person name="Lam B."/>
            <person name="Langin-Hooper S."/>
            <person name="Lee A."/>
            <person name="Lee J.M."/>
            <person name="Lenz C.A."/>
            <person name="Li J.H."/>
            <person name="Li Y."/>
            <person name="Lin X."/>
            <person name="Liu S.X."/>
            <person name="Liu Z.A."/>
            <person name="Luros J.S."/>
            <person name="Maiti R."/>
            <person name="Marziali A."/>
            <person name="Militscher J."/>
            <person name="Miranda M."/>
            <person name="Nguyen M."/>
            <person name="Nierman W.C."/>
            <person name="Osborne B.I."/>
            <person name="Pai G."/>
            <person name="Peterson J."/>
            <person name="Pham P.K."/>
            <person name="Rizzo M."/>
            <person name="Rooney T."/>
            <person name="Rowley D."/>
            <person name="Sakano H."/>
            <person name="Salzberg S.L."/>
            <person name="Schwartz J.R."/>
            <person name="Shinn P."/>
            <person name="Southwick A.M."/>
            <person name="Sun H."/>
            <person name="Tallon L.J."/>
            <person name="Tambunga G."/>
            <person name="Toriumi M.J."/>
            <person name="Town C.D."/>
            <person name="Utterback T."/>
            <person name="Van Aken S."/>
            <person name="Vaysberg M."/>
            <person name="Vysotskaia V.S."/>
            <person name="Walker M."/>
            <person name="Wu D."/>
            <person name="Yu G."/>
            <person name="Fraser C.M."/>
            <person name="Venter J.C."/>
            <person name="Davis R.W."/>
        </authorList>
    </citation>
    <scope>NUCLEOTIDE SEQUENCE [LARGE SCALE GENOMIC DNA]</scope>
    <source>
        <strain>cv. Columbia</strain>
    </source>
</reference>
<dbReference type="HOGENOM" id="CLU_1043304_0_0_1"/>
<evidence type="ECO:0000256" key="2">
    <source>
        <dbReference type="SAM" id="Phobius"/>
    </source>
</evidence>
<feature type="transmembrane region" description="Helical" evidence="2">
    <location>
        <begin position="213"/>
        <end position="231"/>
    </location>
</feature>
<name>Q9SY64_ARATH</name>
<dbReference type="AlphaFoldDB" id="Q9SY64"/>
<dbReference type="InterPro" id="IPR045880">
    <property type="entry name" value="ZCF37"/>
</dbReference>
<feature type="transmembrane region" description="Helical" evidence="2">
    <location>
        <begin position="243"/>
        <end position="265"/>
    </location>
</feature>
<proteinExistence type="predicted"/>